<dbReference type="InterPro" id="IPR036322">
    <property type="entry name" value="WD40_repeat_dom_sf"/>
</dbReference>
<dbReference type="Pfam" id="PF10367">
    <property type="entry name" value="zf-Vps39_C"/>
    <property type="match status" value="1"/>
</dbReference>
<evidence type="ECO:0000313" key="6">
    <source>
        <dbReference type="EMBL" id="CAB3267641.1"/>
    </source>
</evidence>
<protein>
    <submittedName>
        <fullName evidence="6">Vam6/Vps39-like protein</fullName>
    </submittedName>
</protein>
<name>A0A6F9DWU6_9ASCI</name>
<keyword evidence="2" id="KW-0472">Membrane</keyword>
<evidence type="ECO:0000256" key="3">
    <source>
        <dbReference type="ARBA" id="ARBA00038201"/>
    </source>
</evidence>
<comment type="subcellular location">
    <subcellularLocation>
        <location evidence="1">Endomembrane system</location>
        <topology evidence="1">Peripheral membrane protein</topology>
    </subcellularLocation>
</comment>
<dbReference type="PANTHER" id="PTHR12894:SF49">
    <property type="entry name" value="VAM6_VPS39-LIKE PROTEIN"/>
    <property type="match status" value="1"/>
</dbReference>
<feature type="domain" description="CNH" evidence="5">
    <location>
        <begin position="15"/>
        <end position="306"/>
    </location>
</feature>
<dbReference type="SUPFAM" id="SSF50978">
    <property type="entry name" value="WD40 repeat-like"/>
    <property type="match status" value="1"/>
</dbReference>
<dbReference type="InterPro" id="IPR019452">
    <property type="entry name" value="VPS39/TGF_beta_rcpt-assoc_1"/>
</dbReference>
<gene>
    <name evidence="6" type="primary">Vps39</name>
</gene>
<evidence type="ECO:0000256" key="1">
    <source>
        <dbReference type="ARBA" id="ARBA00004184"/>
    </source>
</evidence>
<reference evidence="6" key="1">
    <citation type="submission" date="2020-04" db="EMBL/GenBank/DDBJ databases">
        <authorList>
            <person name="Neveu A P."/>
        </authorList>
    </citation>
    <scope>NUCLEOTIDE SEQUENCE</scope>
    <source>
        <tissue evidence="6">Whole embryo</tissue>
    </source>
</reference>
<dbReference type="GO" id="GO:0006914">
    <property type="term" value="P:autophagy"/>
    <property type="evidence" value="ECO:0007669"/>
    <property type="project" value="TreeGrafter"/>
</dbReference>
<comment type="similarity">
    <text evidence="3">Belongs to the VAM6/VPS39 family.</text>
</comment>
<dbReference type="GO" id="GO:0006886">
    <property type="term" value="P:intracellular protein transport"/>
    <property type="evidence" value="ECO:0007669"/>
    <property type="project" value="UniProtKB-UniRule"/>
</dbReference>
<dbReference type="PANTHER" id="PTHR12894">
    <property type="entry name" value="CNH DOMAIN CONTAINING"/>
    <property type="match status" value="1"/>
</dbReference>
<dbReference type="InterPro" id="IPR019453">
    <property type="entry name" value="VPS39/TGFA1_Znf"/>
</dbReference>
<dbReference type="PROSITE" id="PS50219">
    <property type="entry name" value="CNH"/>
    <property type="match status" value="1"/>
</dbReference>
<accession>A0A6F9DWU6</accession>
<evidence type="ECO:0000256" key="4">
    <source>
        <dbReference type="PROSITE-ProRule" id="PRU01006"/>
    </source>
</evidence>
<dbReference type="InterPro" id="IPR000547">
    <property type="entry name" value="Clathrin_H-chain/VPS_repeat"/>
</dbReference>
<dbReference type="Pfam" id="PF10366">
    <property type="entry name" value="Vps39_1"/>
    <property type="match status" value="1"/>
</dbReference>
<dbReference type="AlphaFoldDB" id="A0A6F9DWU6"/>
<evidence type="ECO:0000259" key="5">
    <source>
        <dbReference type="PROSITE" id="PS50219"/>
    </source>
</evidence>
<dbReference type="GO" id="GO:0012505">
    <property type="term" value="C:endomembrane system"/>
    <property type="evidence" value="ECO:0007669"/>
    <property type="project" value="UniProtKB-SubCell"/>
</dbReference>
<dbReference type="InterPro" id="IPR032914">
    <property type="entry name" value="Vam6/VPS39/TRAP1"/>
</dbReference>
<dbReference type="Pfam" id="PF00780">
    <property type="entry name" value="CNH"/>
    <property type="match status" value="1"/>
</dbReference>
<evidence type="ECO:0000256" key="2">
    <source>
        <dbReference type="ARBA" id="ARBA00023136"/>
    </source>
</evidence>
<proteinExistence type="evidence at transcript level"/>
<dbReference type="GO" id="GO:0034058">
    <property type="term" value="P:endosomal vesicle fusion"/>
    <property type="evidence" value="ECO:0007669"/>
    <property type="project" value="TreeGrafter"/>
</dbReference>
<sequence>MHDAYSAIPVLEKLPLNIQCIACYGDYNSKRNLKVKANKTDGVTVLVGTKEGHLLIYKVLKNPSNLKHIEVNLERSNRFFSKKPIQQLFVSPQVNIIVSLSDGIVSVFDLTTYQLITCIQRTKGATLFTSDLEEQISSTGDSAFALKLCVSVKRKLQCYFWKNQDFVELHGDVSLPDIPKTICWCKDSVCVGFKREYGLVKLDGRSSFIELSPTGKLMEPVIGKLDQQQLVLMKDETSIFINSDGDPTFKHAFTWSDNPLGIDSQPPYLIGILPKYIEVRTVEPRHLIQSIDLHKPRFSTAWRHWLFIASVTHIWALIQLPLSEQIHQLLKDREFELALQLAKRSLDDEEDVKTKQIQHIHTLLAFELFCQKKFEESLENFLKLKTDPAQVIGLFPDLLPTEYKKQLIYPYDPPVLKGSELEKGLLALIEFLTEKRNETIKHPETQIKDSYAIVEGNTTMHSKRQILQVIDTTLLKCYLKTNDALVAPLLRLPDNHCHVEEAERVLKRAQKHRELIELYKKKGLHQKALKLLLDESNKNAKKSDKSAYEYMIKYMQHLGKENVEIIFEFAPAVLKAQPLEGLQIFTGDTSEVESLPKKEVLDFLDSISHALVVAYLEHVIFIWDDSTSEFHNRLATAYKDKTLQLLKEHHDSLPEEDQLQVGCGPIELTETRGKLLTFLEISTSYQPERILPDFPTNRLLEERAILLGRLGYYQQALALYANVLKDPIRAESYCVKIYNQDPSLNKDVFFYLLKMYLKPESLDDNFDHFQTEPNERLSKANLNAALRIMYEHSNKLDPSQVLGILPELVSIANVQVFLRNVMESQTQVKHEAQVLNSLLLAESQQINEQRIFHENSKCVITDERVCRVCKKKIGVSAFARYPNDVVVHYFCCKDRKILPVS</sequence>
<dbReference type="GO" id="GO:0016020">
    <property type="term" value="C:membrane"/>
    <property type="evidence" value="ECO:0007669"/>
    <property type="project" value="TreeGrafter"/>
</dbReference>
<dbReference type="EMBL" id="LR791779">
    <property type="protein sequence ID" value="CAB3267641.1"/>
    <property type="molecule type" value="mRNA"/>
</dbReference>
<organism evidence="6">
    <name type="scientific">Phallusia mammillata</name>
    <dbReference type="NCBI Taxonomy" id="59560"/>
    <lineage>
        <taxon>Eukaryota</taxon>
        <taxon>Metazoa</taxon>
        <taxon>Chordata</taxon>
        <taxon>Tunicata</taxon>
        <taxon>Ascidiacea</taxon>
        <taxon>Phlebobranchia</taxon>
        <taxon>Ascidiidae</taxon>
        <taxon>Phallusia</taxon>
    </lineage>
</organism>
<feature type="repeat" description="CHCR" evidence="4">
    <location>
        <begin position="588"/>
        <end position="761"/>
    </location>
</feature>
<dbReference type="InterPro" id="IPR001180">
    <property type="entry name" value="CNH_dom"/>
</dbReference>
<dbReference type="GO" id="GO:0005737">
    <property type="term" value="C:cytoplasm"/>
    <property type="evidence" value="ECO:0007669"/>
    <property type="project" value="TreeGrafter"/>
</dbReference>
<dbReference type="PROSITE" id="PS50236">
    <property type="entry name" value="CHCR"/>
    <property type="match status" value="1"/>
</dbReference>